<protein>
    <submittedName>
        <fullName evidence="2">Uncharacterized protein</fullName>
    </submittedName>
</protein>
<comment type="caution">
    <text evidence="2">The sequence shown here is derived from an EMBL/GenBank/DDBJ whole genome shotgun (WGS) entry which is preliminary data.</text>
</comment>
<evidence type="ECO:0000256" key="1">
    <source>
        <dbReference type="SAM" id="Phobius"/>
    </source>
</evidence>
<proteinExistence type="predicted"/>
<sequence>MLNARKKETMEKFFWGIAIMTIVILAIKSGLKEGKKTPDEKQKIYKECIQKDIDMCAFKNGIPVEANLARTCIKKLLTQKKWRAADDICKKETGL</sequence>
<keyword evidence="1" id="KW-1133">Transmembrane helix</keyword>
<evidence type="ECO:0000313" key="2">
    <source>
        <dbReference type="EMBL" id="OHA14527.1"/>
    </source>
</evidence>
<organism evidence="2 3">
    <name type="scientific">Candidatus Tagabacteria bacterium RIFCSPLOWO2_01_FULL_42_9</name>
    <dbReference type="NCBI Taxonomy" id="1802296"/>
    <lineage>
        <taxon>Bacteria</taxon>
        <taxon>Candidatus Tagaibacteriota</taxon>
    </lineage>
</organism>
<dbReference type="AlphaFoldDB" id="A0A1G2LSE8"/>
<gene>
    <name evidence="2" type="ORF">A3A10_02610</name>
</gene>
<dbReference type="Proteomes" id="UP000178116">
    <property type="component" value="Unassembled WGS sequence"/>
</dbReference>
<dbReference type="EMBL" id="MHRA01000047">
    <property type="protein sequence ID" value="OHA14527.1"/>
    <property type="molecule type" value="Genomic_DNA"/>
</dbReference>
<feature type="transmembrane region" description="Helical" evidence="1">
    <location>
        <begin position="12"/>
        <end position="31"/>
    </location>
</feature>
<keyword evidence="1" id="KW-0472">Membrane</keyword>
<name>A0A1G2LSE8_9BACT</name>
<accession>A0A1G2LSE8</accession>
<evidence type="ECO:0000313" key="3">
    <source>
        <dbReference type="Proteomes" id="UP000178116"/>
    </source>
</evidence>
<keyword evidence="1" id="KW-0812">Transmembrane</keyword>
<reference evidence="2 3" key="1">
    <citation type="journal article" date="2016" name="Nat. Commun.">
        <title>Thousands of microbial genomes shed light on interconnected biogeochemical processes in an aquifer system.</title>
        <authorList>
            <person name="Anantharaman K."/>
            <person name="Brown C.T."/>
            <person name="Hug L.A."/>
            <person name="Sharon I."/>
            <person name="Castelle C.J."/>
            <person name="Probst A.J."/>
            <person name="Thomas B.C."/>
            <person name="Singh A."/>
            <person name="Wilkins M.J."/>
            <person name="Karaoz U."/>
            <person name="Brodie E.L."/>
            <person name="Williams K.H."/>
            <person name="Hubbard S.S."/>
            <person name="Banfield J.F."/>
        </authorList>
    </citation>
    <scope>NUCLEOTIDE SEQUENCE [LARGE SCALE GENOMIC DNA]</scope>
</reference>